<name>A0A396H4R1_MEDTR</name>
<comment type="caution">
    <text evidence="1">The sequence shown here is derived from an EMBL/GenBank/DDBJ whole genome shotgun (WGS) entry which is preliminary data.</text>
</comment>
<proteinExistence type="predicted"/>
<evidence type="ECO:0000313" key="1">
    <source>
        <dbReference type="EMBL" id="RHN47491.1"/>
    </source>
</evidence>
<dbReference type="Gramene" id="rna42101">
    <property type="protein sequence ID" value="RHN47491.1"/>
    <property type="gene ID" value="gene42101"/>
</dbReference>
<evidence type="ECO:0000313" key="2">
    <source>
        <dbReference type="Proteomes" id="UP000265566"/>
    </source>
</evidence>
<accession>A0A396H4R1</accession>
<dbReference type="EMBL" id="PSQE01000007">
    <property type="protein sequence ID" value="RHN47491.1"/>
    <property type="molecule type" value="Genomic_DNA"/>
</dbReference>
<organism evidence="1 2">
    <name type="scientific">Medicago truncatula</name>
    <name type="common">Barrel medic</name>
    <name type="synonym">Medicago tribuloides</name>
    <dbReference type="NCBI Taxonomy" id="3880"/>
    <lineage>
        <taxon>Eukaryota</taxon>
        <taxon>Viridiplantae</taxon>
        <taxon>Streptophyta</taxon>
        <taxon>Embryophyta</taxon>
        <taxon>Tracheophyta</taxon>
        <taxon>Spermatophyta</taxon>
        <taxon>Magnoliopsida</taxon>
        <taxon>eudicotyledons</taxon>
        <taxon>Gunneridae</taxon>
        <taxon>Pentapetalae</taxon>
        <taxon>rosids</taxon>
        <taxon>fabids</taxon>
        <taxon>Fabales</taxon>
        <taxon>Fabaceae</taxon>
        <taxon>Papilionoideae</taxon>
        <taxon>50 kb inversion clade</taxon>
        <taxon>NPAAA clade</taxon>
        <taxon>Hologalegina</taxon>
        <taxon>IRL clade</taxon>
        <taxon>Trifolieae</taxon>
        <taxon>Medicago</taxon>
    </lineage>
</organism>
<reference evidence="2" key="1">
    <citation type="journal article" date="2018" name="Nat. Plants">
        <title>Whole-genome landscape of Medicago truncatula symbiotic genes.</title>
        <authorList>
            <person name="Pecrix Y."/>
            <person name="Staton S.E."/>
            <person name="Sallet E."/>
            <person name="Lelandais-Briere C."/>
            <person name="Moreau S."/>
            <person name="Carrere S."/>
            <person name="Blein T."/>
            <person name="Jardinaud M.F."/>
            <person name="Latrasse D."/>
            <person name="Zouine M."/>
            <person name="Zahm M."/>
            <person name="Kreplak J."/>
            <person name="Mayjonade B."/>
            <person name="Satge C."/>
            <person name="Perez M."/>
            <person name="Cauet S."/>
            <person name="Marande W."/>
            <person name="Chantry-Darmon C."/>
            <person name="Lopez-Roques C."/>
            <person name="Bouchez O."/>
            <person name="Berard A."/>
            <person name="Debelle F."/>
            <person name="Munos S."/>
            <person name="Bendahmane A."/>
            <person name="Berges H."/>
            <person name="Niebel A."/>
            <person name="Buitink J."/>
            <person name="Frugier F."/>
            <person name="Benhamed M."/>
            <person name="Crespi M."/>
            <person name="Gouzy J."/>
            <person name="Gamas P."/>
        </authorList>
    </citation>
    <scope>NUCLEOTIDE SEQUENCE [LARGE SCALE GENOMIC DNA]</scope>
    <source>
        <strain evidence="2">cv. Jemalong A17</strain>
    </source>
</reference>
<protein>
    <submittedName>
        <fullName evidence="1">Uncharacterized protein</fullName>
    </submittedName>
</protein>
<dbReference type="AlphaFoldDB" id="A0A396H4R1"/>
<gene>
    <name evidence="1" type="ORF">MtrunA17_Chr7g0253581</name>
</gene>
<dbReference type="Proteomes" id="UP000265566">
    <property type="component" value="Chromosome 7"/>
</dbReference>
<sequence>MISNKHFAFVQLLKFKRTRNNKIFQSFVNKILADFDVIIYAYNQIL</sequence>